<evidence type="ECO:0000256" key="1">
    <source>
        <dbReference type="SAM" id="Phobius"/>
    </source>
</evidence>
<protein>
    <submittedName>
        <fullName evidence="2">Uncharacterized protein</fullName>
    </submittedName>
</protein>
<feature type="transmembrane region" description="Helical" evidence="1">
    <location>
        <begin position="64"/>
        <end position="83"/>
    </location>
</feature>
<keyword evidence="1" id="KW-0472">Membrane</keyword>
<evidence type="ECO:0000313" key="2">
    <source>
        <dbReference type="EMBL" id="SEG59322.1"/>
    </source>
</evidence>
<dbReference type="AlphaFoldDB" id="A0A1H6BF85"/>
<feature type="transmembrane region" description="Helical" evidence="1">
    <location>
        <begin position="7"/>
        <end position="25"/>
    </location>
</feature>
<evidence type="ECO:0000313" key="3">
    <source>
        <dbReference type="Proteomes" id="UP000236745"/>
    </source>
</evidence>
<feature type="transmembrane region" description="Helical" evidence="1">
    <location>
        <begin position="133"/>
        <end position="154"/>
    </location>
</feature>
<reference evidence="2 3" key="1">
    <citation type="submission" date="2016-10" db="EMBL/GenBank/DDBJ databases">
        <authorList>
            <person name="de Groot N.N."/>
        </authorList>
    </citation>
    <scope>NUCLEOTIDE SEQUENCE [LARGE SCALE GENOMIC DNA]</scope>
    <source>
        <strain evidence="2 3">DSM 22012</strain>
    </source>
</reference>
<dbReference type="EMBL" id="FNVQ01000002">
    <property type="protein sequence ID" value="SEG59322.1"/>
    <property type="molecule type" value="Genomic_DNA"/>
</dbReference>
<dbReference type="RefSeq" id="WP_104003721.1">
    <property type="nucleotide sequence ID" value="NZ_FNVQ01000002.1"/>
</dbReference>
<dbReference type="Proteomes" id="UP000236745">
    <property type="component" value="Unassembled WGS sequence"/>
</dbReference>
<keyword evidence="1" id="KW-0812">Transmembrane</keyword>
<feature type="transmembrane region" description="Helical" evidence="1">
    <location>
        <begin position="103"/>
        <end position="121"/>
    </location>
</feature>
<organism evidence="2 3">
    <name type="scientific">Marinobacterium lutimaris</name>
    <dbReference type="NCBI Taxonomy" id="568106"/>
    <lineage>
        <taxon>Bacteria</taxon>
        <taxon>Pseudomonadati</taxon>
        <taxon>Pseudomonadota</taxon>
        <taxon>Gammaproteobacteria</taxon>
        <taxon>Oceanospirillales</taxon>
        <taxon>Oceanospirillaceae</taxon>
        <taxon>Marinobacterium</taxon>
    </lineage>
</organism>
<feature type="transmembrane region" description="Helical" evidence="1">
    <location>
        <begin position="160"/>
        <end position="183"/>
    </location>
</feature>
<dbReference type="OrthoDB" id="7065334at2"/>
<keyword evidence="3" id="KW-1185">Reference proteome</keyword>
<accession>A0A1H6BF85</accession>
<name>A0A1H6BF85_9GAMM</name>
<sequence>MLEKLKNPYIAFLAFWLLCIVTFMASQSGPIAAFTIFYTGLLPFIYIVLWISKSETGIKLRENAKNWHVAIGISWFVFGYAIYSQKWAAGIINDVFLVDAGNLGITYTLLAFLFTPFGMLYQDSIISGLWNSLIIVGMIWGGIFPILLILPIPFKKVAKIIGVSFLIIGLSSFFIGVVSNLALNKETLVQRFALWADFNSNHLCTDDWSKTTESVLFLGGNRVLAYQPQNPEGSQFTPETCNYAKSF</sequence>
<keyword evidence="1" id="KW-1133">Transmembrane helix</keyword>
<proteinExistence type="predicted"/>
<feature type="transmembrane region" description="Helical" evidence="1">
    <location>
        <begin position="31"/>
        <end position="52"/>
    </location>
</feature>
<gene>
    <name evidence="2" type="ORF">SAMN05444390_102619</name>
</gene>